<dbReference type="InterPro" id="IPR044977">
    <property type="entry name" value="RLT1-3"/>
</dbReference>
<dbReference type="SMART" id="SM00571">
    <property type="entry name" value="DDT"/>
    <property type="match status" value="1"/>
</dbReference>
<dbReference type="EMBL" id="JALJOU010000030">
    <property type="protein sequence ID" value="KAK9835073.1"/>
    <property type="molecule type" value="Genomic_DNA"/>
</dbReference>
<name>A0AAW1RMZ5_9CHLO</name>
<feature type="compositionally biased region" description="Basic and acidic residues" evidence="6">
    <location>
        <begin position="230"/>
        <end position="282"/>
    </location>
</feature>
<protein>
    <recommendedName>
        <fullName evidence="12">Homeobox domain-containing protein</fullName>
    </recommendedName>
</protein>
<keyword evidence="2" id="KW-0804">Transcription</keyword>
<reference evidence="10 11" key="1">
    <citation type="journal article" date="2024" name="Nat. Commun.">
        <title>Phylogenomics reveals the evolutionary origins of lichenization in chlorophyte algae.</title>
        <authorList>
            <person name="Puginier C."/>
            <person name="Libourel C."/>
            <person name="Otte J."/>
            <person name="Skaloud P."/>
            <person name="Haon M."/>
            <person name="Grisel S."/>
            <person name="Petersen M."/>
            <person name="Berrin J.G."/>
            <person name="Delaux P.M."/>
            <person name="Dal Grande F."/>
            <person name="Keller J."/>
        </authorList>
    </citation>
    <scope>NUCLEOTIDE SEQUENCE [LARGE SCALE GENOMIC DNA]</scope>
    <source>
        <strain evidence="10 11">SAG 245.80</strain>
    </source>
</reference>
<proteinExistence type="predicted"/>
<feature type="region of interest" description="Disordered" evidence="6">
    <location>
        <begin position="1"/>
        <end position="39"/>
    </location>
</feature>
<sequence>MEHDAGYAHESPNGDAPPASKEKPRAPRAPRHPKNDIQKEALDAAFRINQFPPPEVRRALGARINLTEDQVQVWFQHRRRKEKNSAAAQAAAAAASPAAHAAPVAAAGPTQVPHTQHAAAAYAPPAAPAAEPPANDGGYNSPYGGSVPASDEDEDYSDEDSLLTAAEQAEVATLLAAARARLPVPYREDGPPLAYLFDPIPVPPGQKRKRPSGARRPRSDSRARSAPRSTEARLIKDGDRLERERKRLEDRFLRERQKEEEKLEKERKRTAEREERTRKKMEDIKAKEDARLRLVQEREAKKLRDAAEKERRALERKAQVEQRKKEKAMVKVIAQQERQALRRTKGEAGGPKDDLELEREALLEAQRASGYGSDTEGRAEVEEPVQPEFPPARLALAPAFPAALGEDLGVQLLEVWGFLRSFPEVLGLAPVALEALVGAVAAGGRSRLLGQIHISLLRVLLADMEEAHASGALQSGNSCLDRAVVARAAALEEAWAWGFDVDAWRAHLNILSWPEVLRQAAIALGLGPKRPRDRRAPRPKQGTEGEDIVAGEGGSAQLRLPPRFGAGTVKAAAWHVLAEAGPAGLNIAEIARRIQRSGMRDLRTSKTPEASVVAALSRDVVFGRVAAGTYALASLATPRWGADGAPAAAAAQPPPPPPQAVAASATPDSASDAASAADAVKEDPAAVKGEVKAEPGAPVLGEAGAGPPDGGPSGGTGAAGGSASMKVEVVKEEGGKDAAGEEDDEGSASEDEDDAAPAAAEAAAEGEPWVAALSTGEYGDLALGVRVGILTQLMHLVLDGPAVRACLDARLDEVARVRKLMWDESKADSKQKQVEAADRARRAAEEAERALSRFRAQQAGEDVMDEDEPDGPSAQQLLEQEEHEANAAAKARTQQRAAAIRCAEEANAVRVEPLGLDRRRNRYWRLHGEGEPAAGGGRIFVEGADGGAWRLLAKPEQLEGLLAALERRGPREGALALALSQRRADILAGMPAQPLRLPPPVERWKPADRARADEKLAAWVAAARTLAAAPPAGAAGARAEADAAASPVDGPLAARMKADLLRLEARLLPRGALVASWRSAPWRKGVRTATSVVALRDALGQLEAALSSTHVAPQFVRLPVLVKGAWLLADATADPGPLPAANGATPLPAPPAAAPAEAHPGTYPGAHPGTLPAENGAPPAERLAWLPATVAAVALRLAALDAAVLLEPSAPPGRERLQAYKYSQRPALPAERPEGPDALVSHCVPGMPIGLGGRARHTLFPPFPQALLLAKPRAFKLPAGRLREEVTEAAARGGDPDDAEAFEPDLGAAAGLPAGLAVPAPAPAGAPPRSRARSRAQAGAPRQRGAANRGARGSGGKAAARARPKKSALRDEFDRMRSDDEDDAGADDDDYGFEDDDYGYAGAPSACATPALSDEGGGRVGDRAGGDTAEPSDGEGGADSEAAAAAAAFDDDGDLEISE</sequence>
<feature type="domain" description="HTH HARE-type" evidence="9">
    <location>
        <begin position="567"/>
        <end position="635"/>
    </location>
</feature>
<dbReference type="SMART" id="SM00389">
    <property type="entry name" value="HOX"/>
    <property type="match status" value="1"/>
</dbReference>
<dbReference type="InterPro" id="IPR009057">
    <property type="entry name" value="Homeodomain-like_sf"/>
</dbReference>
<dbReference type="InterPro" id="IPR018501">
    <property type="entry name" value="DDT_dom"/>
</dbReference>
<evidence type="ECO:0000256" key="3">
    <source>
        <dbReference type="ARBA" id="ARBA00023242"/>
    </source>
</evidence>
<dbReference type="Pfam" id="PF05066">
    <property type="entry name" value="HARE-HTH"/>
    <property type="match status" value="1"/>
</dbReference>
<dbReference type="PROSITE" id="PS50071">
    <property type="entry name" value="HOMEOBOX_2"/>
    <property type="match status" value="1"/>
</dbReference>
<dbReference type="InterPro" id="IPR007759">
    <property type="entry name" value="Asxl_HARE-HTH"/>
</dbReference>
<dbReference type="PROSITE" id="PS50827">
    <property type="entry name" value="DDT"/>
    <property type="match status" value="1"/>
</dbReference>
<gene>
    <name evidence="10" type="ORF">WJX81_008591</name>
</gene>
<feature type="compositionally biased region" description="Low complexity" evidence="6">
    <location>
        <begin position="1439"/>
        <end position="1448"/>
    </location>
</feature>
<feature type="compositionally biased region" description="Gly residues" evidence="6">
    <location>
        <begin position="703"/>
        <end position="720"/>
    </location>
</feature>
<evidence type="ECO:0000256" key="2">
    <source>
        <dbReference type="ARBA" id="ARBA00023163"/>
    </source>
</evidence>
<dbReference type="InterPro" id="IPR001356">
    <property type="entry name" value="HD"/>
</dbReference>
<feature type="region of interest" description="Disordered" evidence="6">
    <location>
        <begin position="77"/>
        <end position="164"/>
    </location>
</feature>
<feature type="compositionally biased region" description="Low complexity" evidence="6">
    <location>
        <begin position="660"/>
        <end position="678"/>
    </location>
</feature>
<dbReference type="InterPro" id="IPR028941">
    <property type="entry name" value="WHIM2_dom"/>
</dbReference>
<feature type="compositionally biased region" description="Basic and acidic residues" evidence="6">
    <location>
        <begin position="679"/>
        <end position="693"/>
    </location>
</feature>
<feature type="compositionally biased region" description="Basic and acidic residues" evidence="6">
    <location>
        <begin position="1416"/>
        <end position="1425"/>
    </location>
</feature>
<dbReference type="Proteomes" id="UP001445335">
    <property type="component" value="Unassembled WGS sequence"/>
</dbReference>
<evidence type="ECO:0000259" key="9">
    <source>
        <dbReference type="PROSITE" id="PS51913"/>
    </source>
</evidence>
<dbReference type="PANTHER" id="PTHR36968:SF5">
    <property type="entry name" value="HOMEOBOX-DDT DOMAIN PROTEIN RLT2"/>
    <property type="match status" value="1"/>
</dbReference>
<keyword evidence="11" id="KW-1185">Reference proteome</keyword>
<dbReference type="GO" id="GO:0003677">
    <property type="term" value="F:DNA binding"/>
    <property type="evidence" value="ECO:0007669"/>
    <property type="project" value="UniProtKB-UniRule"/>
</dbReference>
<feature type="region of interest" description="Disordered" evidence="6">
    <location>
        <begin position="528"/>
        <end position="547"/>
    </location>
</feature>
<dbReference type="SUPFAM" id="SSF46689">
    <property type="entry name" value="Homeodomain-like"/>
    <property type="match status" value="1"/>
</dbReference>
<feature type="DNA-binding region" description="Homeobox" evidence="4">
    <location>
        <begin position="27"/>
        <end position="86"/>
    </location>
</feature>
<feature type="region of interest" description="Disordered" evidence="6">
    <location>
        <begin position="1139"/>
        <end position="1169"/>
    </location>
</feature>
<dbReference type="Gene3D" id="1.10.10.60">
    <property type="entry name" value="Homeodomain-like"/>
    <property type="match status" value="1"/>
</dbReference>
<keyword evidence="4 5" id="KW-0371">Homeobox</keyword>
<keyword evidence="3 4" id="KW-0539">Nucleus</keyword>
<dbReference type="Pfam" id="PF15612">
    <property type="entry name" value="WHIM1"/>
    <property type="match status" value="1"/>
</dbReference>
<feature type="compositionally biased region" description="Acidic residues" evidence="6">
    <location>
        <begin position="740"/>
        <end position="755"/>
    </location>
</feature>
<feature type="compositionally biased region" description="Acidic residues" evidence="6">
    <location>
        <begin position="1379"/>
        <end position="1398"/>
    </location>
</feature>
<evidence type="ECO:0000256" key="5">
    <source>
        <dbReference type="RuleBase" id="RU000682"/>
    </source>
</evidence>
<feature type="compositionally biased region" description="Low complexity" evidence="6">
    <location>
        <begin position="86"/>
        <end position="107"/>
    </location>
</feature>
<feature type="region of interest" description="Disordered" evidence="6">
    <location>
        <begin position="1312"/>
        <end position="1459"/>
    </location>
</feature>
<feature type="region of interest" description="Disordered" evidence="6">
    <location>
        <begin position="643"/>
        <end position="764"/>
    </location>
</feature>
<evidence type="ECO:0000259" key="8">
    <source>
        <dbReference type="PROSITE" id="PS50827"/>
    </source>
</evidence>
<feature type="region of interest" description="Disordered" evidence="6">
    <location>
        <begin position="847"/>
        <end position="873"/>
    </location>
</feature>
<dbReference type="CDD" id="cd00086">
    <property type="entry name" value="homeodomain"/>
    <property type="match status" value="1"/>
</dbReference>
<feature type="compositionally biased region" description="Basic and acidic residues" evidence="6">
    <location>
        <begin position="728"/>
        <end position="739"/>
    </location>
</feature>
<evidence type="ECO:0000313" key="11">
    <source>
        <dbReference type="Proteomes" id="UP001445335"/>
    </source>
</evidence>
<keyword evidence="4 5" id="KW-0238">DNA-binding</keyword>
<dbReference type="Pfam" id="PF00046">
    <property type="entry name" value="Homeodomain"/>
    <property type="match status" value="1"/>
</dbReference>
<accession>A0AAW1RMZ5</accession>
<feature type="region of interest" description="Disordered" evidence="6">
    <location>
        <begin position="185"/>
        <end position="282"/>
    </location>
</feature>
<feature type="compositionally biased region" description="Low complexity" evidence="6">
    <location>
        <begin position="1335"/>
        <end position="1359"/>
    </location>
</feature>
<comment type="subcellular location">
    <subcellularLocation>
        <location evidence="1 4 5">Nucleus</location>
    </subcellularLocation>
</comment>
<evidence type="ECO:0000313" key="10">
    <source>
        <dbReference type="EMBL" id="KAK9835073.1"/>
    </source>
</evidence>
<dbReference type="InterPro" id="IPR028942">
    <property type="entry name" value="WHIM1_dom"/>
</dbReference>
<dbReference type="Pfam" id="PF15613">
    <property type="entry name" value="WSD"/>
    <property type="match status" value="1"/>
</dbReference>
<evidence type="ECO:0008006" key="12">
    <source>
        <dbReference type="Google" id="ProtNLM"/>
    </source>
</evidence>
<evidence type="ECO:0000256" key="6">
    <source>
        <dbReference type="SAM" id="MobiDB-lite"/>
    </source>
</evidence>
<evidence type="ECO:0000256" key="1">
    <source>
        <dbReference type="ARBA" id="ARBA00004123"/>
    </source>
</evidence>
<feature type="compositionally biased region" description="Basic and acidic residues" evidence="6">
    <location>
        <begin position="1368"/>
        <end position="1378"/>
    </location>
</feature>
<organism evidence="10 11">
    <name type="scientific">Elliptochloris bilobata</name>
    <dbReference type="NCBI Taxonomy" id="381761"/>
    <lineage>
        <taxon>Eukaryota</taxon>
        <taxon>Viridiplantae</taxon>
        <taxon>Chlorophyta</taxon>
        <taxon>core chlorophytes</taxon>
        <taxon>Trebouxiophyceae</taxon>
        <taxon>Trebouxiophyceae incertae sedis</taxon>
        <taxon>Elliptochloris clade</taxon>
        <taxon>Elliptochloris</taxon>
    </lineage>
</organism>
<dbReference type="GO" id="GO:0005634">
    <property type="term" value="C:nucleus"/>
    <property type="evidence" value="ECO:0007669"/>
    <property type="project" value="UniProtKB-SubCell"/>
</dbReference>
<feature type="domain" description="Homeobox" evidence="7">
    <location>
        <begin position="25"/>
        <end position="85"/>
    </location>
</feature>
<evidence type="ECO:0000256" key="4">
    <source>
        <dbReference type="PROSITE-ProRule" id="PRU00108"/>
    </source>
</evidence>
<evidence type="ECO:0000259" key="7">
    <source>
        <dbReference type="PROSITE" id="PS50071"/>
    </source>
</evidence>
<feature type="compositionally biased region" description="Acidic residues" evidence="6">
    <location>
        <begin position="150"/>
        <end position="161"/>
    </location>
</feature>
<dbReference type="GO" id="GO:0006357">
    <property type="term" value="P:regulation of transcription by RNA polymerase II"/>
    <property type="evidence" value="ECO:0007669"/>
    <property type="project" value="InterPro"/>
</dbReference>
<comment type="caution">
    <text evidence="10">The sequence shown here is derived from an EMBL/GenBank/DDBJ whole genome shotgun (WGS) entry which is preliminary data.</text>
</comment>
<dbReference type="PANTHER" id="PTHR36968">
    <property type="entry name" value="HOMEOBOX-DDT DOMAIN PROTEIN RLT2"/>
    <property type="match status" value="1"/>
</dbReference>
<feature type="compositionally biased region" description="Basic residues" evidence="6">
    <location>
        <begin position="206"/>
        <end position="216"/>
    </location>
</feature>
<feature type="compositionally biased region" description="Acidic residues" evidence="6">
    <location>
        <begin position="1449"/>
        <end position="1459"/>
    </location>
</feature>
<dbReference type="Pfam" id="PF02791">
    <property type="entry name" value="DDT"/>
    <property type="match status" value="1"/>
</dbReference>
<feature type="compositionally biased region" description="Basic residues" evidence="6">
    <location>
        <begin position="529"/>
        <end position="538"/>
    </location>
</feature>
<dbReference type="PROSITE" id="PS51913">
    <property type="entry name" value="HTH_HARE"/>
    <property type="match status" value="1"/>
</dbReference>
<feature type="domain" description="DDT" evidence="8">
    <location>
        <begin position="406"/>
        <end position="466"/>
    </location>
</feature>